<name>A0ABS8U6J9_9GAMM</name>
<dbReference type="InterPro" id="IPR025202">
    <property type="entry name" value="PLD-like_dom"/>
</dbReference>
<evidence type="ECO:0000256" key="1">
    <source>
        <dbReference type="SAM" id="MobiDB-lite"/>
    </source>
</evidence>
<dbReference type="InterPro" id="IPR001736">
    <property type="entry name" value="PLipase_D/transphosphatidylase"/>
</dbReference>
<dbReference type="Proteomes" id="UP001430360">
    <property type="component" value="Unassembled WGS sequence"/>
</dbReference>
<dbReference type="PANTHER" id="PTHR21248:SF12">
    <property type="entry name" value="CARDIOLIPIN SYNTHASE C"/>
    <property type="match status" value="1"/>
</dbReference>
<feature type="domain" description="PLD phosphodiesterase" evidence="2">
    <location>
        <begin position="167"/>
        <end position="194"/>
    </location>
</feature>
<evidence type="ECO:0000313" key="3">
    <source>
        <dbReference type="EMBL" id="MCD9095391.1"/>
    </source>
</evidence>
<gene>
    <name evidence="3" type="ORF">LTT95_00350</name>
</gene>
<feature type="domain" description="PLD phosphodiesterase" evidence="2">
    <location>
        <begin position="420"/>
        <end position="447"/>
    </location>
</feature>
<dbReference type="SUPFAM" id="SSF56024">
    <property type="entry name" value="Phospholipase D/nuclease"/>
    <property type="match status" value="2"/>
</dbReference>
<dbReference type="Gene3D" id="3.30.870.10">
    <property type="entry name" value="Endonuclease Chain A"/>
    <property type="match status" value="2"/>
</dbReference>
<sequence length="579" mass="62836">MLQIIVLLCLAFVVAVVVIRWRHPLPPVEPRTASTLAADTGDTALGRGIAAIVADRDPVLSGVRMLDDGRDAFAARVLLARAAERTLDVQYYIWHDDLSGGLMLEAMRDAAERGVRVRMLLDDNGIAGLDAHLAALDRHPNVEIRLFNPFVIRSPKWLGYATDFLRLNRRMHNKSFTADNQASIVGGRNVGDEYFDARDEGLFADLDVLTIGPVVAEVSADFDRYWASESAYPASRILPAAGDDALEMLAAHGGALGHDAAAADYVRAVRELPFIAEILDGRLAFEWAPIQMISDDPAKGVGQAVGDGLLTHALQDAMARPGREVRLVSGYFVPTDAGVEAFTALARAGKDVAIFTNAFEANDVWVVHAGYAHHRRALLQAGVRLYEMRGAQADGPRPRRHLLATGSGSGSGDGPVLRSSGATLHAKTFAIDRREVFIGSFNFDPRSMHLNTELGFLIGSQALATRISDAFDTRIPLTTYEVVLAQDGRLNWIERDPDGGAVVHVALPGQSVVSDEAELAFPGAEATDSGHRSQRFVERLVAERADVDAPGQLAATYRFLTLYMRLQLGNDGLQRTARH</sequence>
<dbReference type="RefSeq" id="WP_232133940.1">
    <property type="nucleotide sequence ID" value="NZ_JAJQKU010000001.1"/>
</dbReference>
<feature type="region of interest" description="Disordered" evidence="1">
    <location>
        <begin position="392"/>
        <end position="415"/>
    </location>
</feature>
<dbReference type="CDD" id="cd09113">
    <property type="entry name" value="PLDc_ymdC_like_2"/>
    <property type="match status" value="1"/>
</dbReference>
<dbReference type="SMART" id="SM00155">
    <property type="entry name" value="PLDc"/>
    <property type="match status" value="2"/>
</dbReference>
<dbReference type="EMBL" id="JAJQKU010000001">
    <property type="protein sequence ID" value="MCD9095391.1"/>
    <property type="molecule type" value="Genomic_DNA"/>
</dbReference>
<reference evidence="3" key="1">
    <citation type="submission" date="2021-12" db="EMBL/GenBank/DDBJ databases">
        <authorList>
            <person name="Ulrich A."/>
        </authorList>
    </citation>
    <scope>NUCLEOTIDE SEQUENCE</scope>
    <source>
        <strain evidence="3">A1P009</strain>
    </source>
</reference>
<dbReference type="PROSITE" id="PS50035">
    <property type="entry name" value="PLD"/>
    <property type="match status" value="2"/>
</dbReference>
<proteinExistence type="predicted"/>
<protein>
    <submittedName>
        <fullName evidence="3">Phospholipase D family protein</fullName>
    </submittedName>
</protein>
<evidence type="ECO:0000259" key="2">
    <source>
        <dbReference type="PROSITE" id="PS50035"/>
    </source>
</evidence>
<comment type="caution">
    <text evidence="3">The sequence shown here is derived from an EMBL/GenBank/DDBJ whole genome shotgun (WGS) entry which is preliminary data.</text>
</comment>
<keyword evidence="4" id="KW-1185">Reference proteome</keyword>
<organism evidence="3 4">
    <name type="scientific">Luteimonas fraxinea</name>
    <dbReference type="NCBI Taxonomy" id="2901869"/>
    <lineage>
        <taxon>Bacteria</taxon>
        <taxon>Pseudomonadati</taxon>
        <taxon>Pseudomonadota</taxon>
        <taxon>Gammaproteobacteria</taxon>
        <taxon>Lysobacterales</taxon>
        <taxon>Lysobacteraceae</taxon>
        <taxon>Luteimonas</taxon>
    </lineage>
</organism>
<dbReference type="PANTHER" id="PTHR21248">
    <property type="entry name" value="CARDIOLIPIN SYNTHASE"/>
    <property type="match status" value="1"/>
</dbReference>
<dbReference type="CDD" id="cd09111">
    <property type="entry name" value="PLDc_ymdC_like_1"/>
    <property type="match status" value="1"/>
</dbReference>
<evidence type="ECO:0000313" key="4">
    <source>
        <dbReference type="Proteomes" id="UP001430360"/>
    </source>
</evidence>
<dbReference type="Pfam" id="PF13091">
    <property type="entry name" value="PLDc_2"/>
    <property type="match status" value="2"/>
</dbReference>
<reference evidence="3" key="2">
    <citation type="journal article" date="2022" name="Syst. Appl. Microbiol.">
        <title>Physiological and genomic characterisation of Luteimonas fraxinea sp. nov., a bacterial species associated with trees tolerant to ash dieback.</title>
        <authorList>
            <person name="Ulrich K."/>
            <person name="Becker R."/>
            <person name="Behrendt U."/>
            <person name="Kube M."/>
            <person name="Schneck V."/>
            <person name="Ulrich A."/>
        </authorList>
    </citation>
    <scope>NUCLEOTIDE SEQUENCE</scope>
    <source>
        <strain evidence="3">A1P009</strain>
    </source>
</reference>
<accession>A0ABS8U6J9</accession>